<accession>A0ABT4A6V0</accession>
<evidence type="ECO:0000313" key="1">
    <source>
        <dbReference type="EMBL" id="MCY1076969.1"/>
    </source>
</evidence>
<proteinExistence type="predicted"/>
<comment type="caution">
    <text evidence="1">The sequence shown here is derived from an EMBL/GenBank/DDBJ whole genome shotgun (WGS) entry which is preliminary data.</text>
</comment>
<protein>
    <submittedName>
        <fullName evidence="1">Uncharacterized protein</fullName>
    </submittedName>
</protein>
<reference evidence="1 2" key="1">
    <citation type="submission" date="2022-11" db="EMBL/GenBank/DDBJ databases">
        <title>Minimal conservation of predation-associated metabolite biosynthetic gene clusters underscores biosynthetic potential of Myxococcota including descriptions for ten novel species: Archangium lansinium sp. nov., Myxococcus landrumus sp. nov., Nannocystis bai.</title>
        <authorList>
            <person name="Ahearne A."/>
            <person name="Stevens C."/>
            <person name="Phillips K."/>
        </authorList>
    </citation>
    <scope>NUCLEOTIDE SEQUENCE [LARGE SCALE GENOMIC DNA]</scope>
    <source>
        <strain evidence="1 2">MIWBW</strain>
    </source>
</reference>
<gene>
    <name evidence="1" type="ORF">OV287_21030</name>
</gene>
<sequence length="53" mass="6042">MSDRQVFQVGVLVRSTAGQMQIQRHARHDGVPRMISKDEDELLKYLTQDGQAT</sequence>
<dbReference type="RefSeq" id="WP_267535824.1">
    <property type="nucleotide sequence ID" value="NZ_JAPNKA010000001.1"/>
</dbReference>
<dbReference type="EMBL" id="JAPNKA010000001">
    <property type="protein sequence ID" value="MCY1076969.1"/>
    <property type="molecule type" value="Genomic_DNA"/>
</dbReference>
<name>A0ABT4A6V0_9BACT</name>
<organism evidence="1 2">
    <name type="scientific">Archangium lansingense</name>
    <dbReference type="NCBI Taxonomy" id="2995310"/>
    <lineage>
        <taxon>Bacteria</taxon>
        <taxon>Pseudomonadati</taxon>
        <taxon>Myxococcota</taxon>
        <taxon>Myxococcia</taxon>
        <taxon>Myxococcales</taxon>
        <taxon>Cystobacterineae</taxon>
        <taxon>Archangiaceae</taxon>
        <taxon>Archangium</taxon>
    </lineage>
</organism>
<dbReference type="Proteomes" id="UP001207654">
    <property type="component" value="Unassembled WGS sequence"/>
</dbReference>
<evidence type="ECO:0000313" key="2">
    <source>
        <dbReference type="Proteomes" id="UP001207654"/>
    </source>
</evidence>
<keyword evidence="2" id="KW-1185">Reference proteome</keyword>